<dbReference type="AlphaFoldDB" id="A0A8X6P537"/>
<comment type="caution">
    <text evidence="1">The sequence shown here is derived from an EMBL/GenBank/DDBJ whole genome shotgun (WGS) entry which is preliminary data.</text>
</comment>
<sequence>MFCRMSSYTILNQSIGDRWWLRGIQLPGWWLTTLPVTVTTAGVEAFRFSASWTATLEISVKLEVYSLRMDDDMFLYG</sequence>
<keyword evidence="2" id="KW-1185">Reference proteome</keyword>
<dbReference type="Proteomes" id="UP000887013">
    <property type="component" value="Unassembled WGS sequence"/>
</dbReference>
<evidence type="ECO:0000313" key="1">
    <source>
        <dbReference type="EMBL" id="GFT50835.1"/>
    </source>
</evidence>
<proteinExistence type="predicted"/>
<evidence type="ECO:0000313" key="2">
    <source>
        <dbReference type="Proteomes" id="UP000887013"/>
    </source>
</evidence>
<gene>
    <name evidence="1" type="ORF">NPIL_476801</name>
</gene>
<organism evidence="1 2">
    <name type="scientific">Nephila pilipes</name>
    <name type="common">Giant wood spider</name>
    <name type="synonym">Nephila maculata</name>
    <dbReference type="NCBI Taxonomy" id="299642"/>
    <lineage>
        <taxon>Eukaryota</taxon>
        <taxon>Metazoa</taxon>
        <taxon>Ecdysozoa</taxon>
        <taxon>Arthropoda</taxon>
        <taxon>Chelicerata</taxon>
        <taxon>Arachnida</taxon>
        <taxon>Araneae</taxon>
        <taxon>Araneomorphae</taxon>
        <taxon>Entelegynae</taxon>
        <taxon>Araneoidea</taxon>
        <taxon>Nephilidae</taxon>
        <taxon>Nephila</taxon>
    </lineage>
</organism>
<protein>
    <submittedName>
        <fullName evidence="1">Uncharacterized protein</fullName>
    </submittedName>
</protein>
<dbReference type="EMBL" id="BMAW01016786">
    <property type="protein sequence ID" value="GFT50835.1"/>
    <property type="molecule type" value="Genomic_DNA"/>
</dbReference>
<accession>A0A8X6P537</accession>
<name>A0A8X6P537_NEPPI</name>
<reference evidence="1" key="1">
    <citation type="submission" date="2020-08" db="EMBL/GenBank/DDBJ databases">
        <title>Multicomponent nature underlies the extraordinary mechanical properties of spider dragline silk.</title>
        <authorList>
            <person name="Kono N."/>
            <person name="Nakamura H."/>
            <person name="Mori M."/>
            <person name="Yoshida Y."/>
            <person name="Ohtoshi R."/>
            <person name="Malay A.D."/>
            <person name="Moran D.A.P."/>
            <person name="Tomita M."/>
            <person name="Numata K."/>
            <person name="Arakawa K."/>
        </authorList>
    </citation>
    <scope>NUCLEOTIDE SEQUENCE</scope>
</reference>